<evidence type="ECO:0000259" key="6">
    <source>
        <dbReference type="Pfam" id="PF13505"/>
    </source>
</evidence>
<evidence type="ECO:0000256" key="1">
    <source>
        <dbReference type="ARBA" id="ARBA00004442"/>
    </source>
</evidence>
<dbReference type="OrthoDB" id="6384087at2"/>
<dbReference type="RefSeq" id="WP_075607872.1">
    <property type="nucleotide sequence ID" value="NZ_CP052766.1"/>
</dbReference>
<dbReference type="KEGG" id="apel:CA267_008575"/>
<evidence type="ECO:0000256" key="2">
    <source>
        <dbReference type="ARBA" id="ARBA00022729"/>
    </source>
</evidence>
<keyword evidence="2 5" id="KW-0732">Signal</keyword>
<evidence type="ECO:0000256" key="5">
    <source>
        <dbReference type="SAM" id="SignalP"/>
    </source>
</evidence>
<feature type="signal peptide" evidence="5">
    <location>
        <begin position="1"/>
        <end position="21"/>
    </location>
</feature>
<proteinExistence type="predicted"/>
<dbReference type="InterPro" id="IPR011250">
    <property type="entry name" value="OMP/PagP_B-barrel"/>
</dbReference>
<dbReference type="GO" id="GO:0009279">
    <property type="term" value="C:cell outer membrane"/>
    <property type="evidence" value="ECO:0007669"/>
    <property type="project" value="UniProtKB-SubCell"/>
</dbReference>
<keyword evidence="7" id="KW-0675">Receptor</keyword>
<dbReference type="EMBL" id="CP052766">
    <property type="protein sequence ID" value="QJR80830.1"/>
    <property type="molecule type" value="Genomic_DNA"/>
</dbReference>
<dbReference type="AlphaFoldDB" id="A0A6M4MDZ9"/>
<keyword evidence="8" id="KW-1185">Reference proteome</keyword>
<keyword evidence="4" id="KW-0998">Cell outer membrane</keyword>
<accession>A0A6M4MDZ9</accession>
<evidence type="ECO:0000313" key="8">
    <source>
        <dbReference type="Proteomes" id="UP000219285"/>
    </source>
</evidence>
<protein>
    <submittedName>
        <fullName evidence="7">TonB-dependent receptor</fullName>
    </submittedName>
</protein>
<dbReference type="Proteomes" id="UP000219285">
    <property type="component" value="Chromosome"/>
</dbReference>
<reference evidence="8" key="1">
    <citation type="submission" date="2014-12" db="EMBL/GenBank/DDBJ databases">
        <title>Complete genome sequence of a multi-drug resistant Klebsiella pneumoniae.</title>
        <authorList>
            <person name="Hua X."/>
            <person name="Chen Q."/>
            <person name="Li X."/>
            <person name="Feng Y."/>
            <person name="Ruan Z."/>
            <person name="Yu Y."/>
        </authorList>
    </citation>
    <scope>NUCLEOTIDE SEQUENCE [LARGE SCALE GENOMIC DNA]</scope>
    <source>
        <strain evidence="8">5.12</strain>
    </source>
</reference>
<feature type="domain" description="Outer membrane protein beta-barrel" evidence="6">
    <location>
        <begin position="8"/>
        <end position="144"/>
    </location>
</feature>
<evidence type="ECO:0000256" key="3">
    <source>
        <dbReference type="ARBA" id="ARBA00023136"/>
    </source>
</evidence>
<keyword evidence="3" id="KW-0472">Membrane</keyword>
<dbReference type="SUPFAM" id="SSF56925">
    <property type="entry name" value="OMPA-like"/>
    <property type="match status" value="1"/>
</dbReference>
<reference evidence="7 8" key="2">
    <citation type="submission" date="2020-04" db="EMBL/GenBank/DDBJ databases">
        <title>Complete genome sequence of Alteromonas pelagimontana 5.12T.</title>
        <authorList>
            <person name="Sinha R.K."/>
            <person name="Krishnan K.P."/>
            <person name="Kurian J.P."/>
        </authorList>
    </citation>
    <scope>NUCLEOTIDE SEQUENCE [LARGE SCALE GENOMIC DNA]</scope>
    <source>
        <strain evidence="7 8">5.12</strain>
    </source>
</reference>
<evidence type="ECO:0000313" key="7">
    <source>
        <dbReference type="EMBL" id="QJR80830.1"/>
    </source>
</evidence>
<comment type="subcellular location">
    <subcellularLocation>
        <location evidence="1">Cell outer membrane</location>
    </subcellularLocation>
</comment>
<dbReference type="InterPro" id="IPR036942">
    <property type="entry name" value="Beta-barrel_TonB_sf"/>
</dbReference>
<organism evidence="7 8">
    <name type="scientific">Alteromonas pelagimontana</name>
    <dbReference type="NCBI Taxonomy" id="1858656"/>
    <lineage>
        <taxon>Bacteria</taxon>
        <taxon>Pseudomonadati</taxon>
        <taxon>Pseudomonadota</taxon>
        <taxon>Gammaproteobacteria</taxon>
        <taxon>Alteromonadales</taxon>
        <taxon>Alteromonadaceae</taxon>
        <taxon>Alteromonas/Salinimonas group</taxon>
        <taxon>Alteromonas</taxon>
    </lineage>
</organism>
<dbReference type="InterPro" id="IPR027385">
    <property type="entry name" value="Beta-barrel_OMP"/>
</dbReference>
<sequence>MRKFSLMATLITGALSFSALADSPDWQYVEGGYTALDIDNAGGFDPDGATIGGKYMLKNNIYLSGDYSFFEDHSIDIDMLSLGAGYRMRINAMTDAYVGANYERIDSDFDDENGYSVNAGIRSRVTDQVELAGEIGYYDVDEGDVTVKVGANYYFTPQWAIGASYEKLDDADITQVTARYAF</sequence>
<dbReference type="Pfam" id="PF13505">
    <property type="entry name" value="OMP_b-brl"/>
    <property type="match status" value="1"/>
</dbReference>
<evidence type="ECO:0000256" key="4">
    <source>
        <dbReference type="ARBA" id="ARBA00023237"/>
    </source>
</evidence>
<name>A0A6M4MDZ9_9ALTE</name>
<gene>
    <name evidence="7" type="ORF">CA267_008575</name>
</gene>
<dbReference type="Gene3D" id="2.40.170.20">
    <property type="entry name" value="TonB-dependent receptor, beta-barrel domain"/>
    <property type="match status" value="1"/>
</dbReference>
<feature type="chain" id="PRO_5028996284" evidence="5">
    <location>
        <begin position="22"/>
        <end position="182"/>
    </location>
</feature>